<reference evidence="1 2" key="1">
    <citation type="submission" date="2018-09" db="EMBL/GenBank/DDBJ databases">
        <title>Discovery and Ecogenomic Context for Candidatus Cryosericales, a Global Caldiserica Order Active in Thawing Permafrost.</title>
        <authorList>
            <person name="Martinez M.A."/>
            <person name="Woodcroft B.J."/>
            <person name="Ignacio Espinoza J.C."/>
            <person name="Zayed A."/>
            <person name="Singleton C.M."/>
            <person name="Boyd J."/>
            <person name="Li Y.-F."/>
            <person name="Purvine S."/>
            <person name="Maughan H."/>
            <person name="Hodgkins S.B."/>
            <person name="Anderson D."/>
            <person name="Sederholm M."/>
            <person name="Temperton B."/>
            <person name="Saleska S.R."/>
            <person name="Tyson G.W."/>
            <person name="Rich V.I."/>
        </authorList>
    </citation>
    <scope>NUCLEOTIDE SEQUENCE [LARGE SCALE GENOMIC DNA]</scope>
    <source>
        <strain evidence="1 2">SMC1</strain>
    </source>
</reference>
<dbReference type="Proteomes" id="UP000266113">
    <property type="component" value="Unassembled WGS sequence"/>
</dbReference>
<organism evidence="1 2">
    <name type="scientific">Candidatus Cryosericum septentrionale</name>
    <dbReference type="NCBI Taxonomy" id="2290913"/>
    <lineage>
        <taxon>Bacteria</taxon>
        <taxon>Pseudomonadati</taxon>
        <taxon>Caldisericota/Cryosericota group</taxon>
        <taxon>Candidatus Cryosericota</taxon>
        <taxon>Candidatus Cryosericia</taxon>
        <taxon>Candidatus Cryosericales</taxon>
        <taxon>Candidatus Cryosericaceae</taxon>
        <taxon>Candidatus Cryosericum</taxon>
    </lineage>
</organism>
<protein>
    <submittedName>
        <fullName evidence="1">Uncharacterized protein</fullName>
    </submittedName>
</protein>
<sequence length="60" mass="6689">MEWSDVSRLRGRYPDPLPSEPCLCLIADLGGLQEIWHHCLQPLADVSIMATSSLFTMISS</sequence>
<accession>A0A398DMX1</accession>
<evidence type="ECO:0000313" key="1">
    <source>
        <dbReference type="EMBL" id="RIE16300.1"/>
    </source>
</evidence>
<dbReference type="EMBL" id="QXIY01000033">
    <property type="protein sequence ID" value="RIE16300.1"/>
    <property type="molecule type" value="Genomic_DNA"/>
</dbReference>
<comment type="caution">
    <text evidence="1">The sequence shown here is derived from an EMBL/GenBank/DDBJ whole genome shotgun (WGS) entry which is preliminary data.</text>
</comment>
<gene>
    <name evidence="1" type="ORF">SMC1_07785</name>
</gene>
<proteinExistence type="predicted"/>
<keyword evidence="2" id="KW-1185">Reference proteome</keyword>
<name>A0A398DMX1_9BACT</name>
<dbReference type="AlphaFoldDB" id="A0A398DMX1"/>
<evidence type="ECO:0000313" key="2">
    <source>
        <dbReference type="Proteomes" id="UP000266113"/>
    </source>
</evidence>